<feature type="transmembrane region" description="Helical" evidence="7">
    <location>
        <begin position="20"/>
        <end position="42"/>
    </location>
</feature>
<dbReference type="SUPFAM" id="SSF55874">
    <property type="entry name" value="ATPase domain of HSP90 chaperone/DNA topoisomerase II/histidine kinase"/>
    <property type="match status" value="1"/>
</dbReference>
<comment type="catalytic activity">
    <reaction evidence="1">
        <text>ATP + protein L-histidine = ADP + protein N-phospho-L-histidine.</text>
        <dbReference type="EC" id="2.7.13.3"/>
    </reaction>
</comment>
<dbReference type="PROSITE" id="PS50110">
    <property type="entry name" value="RESPONSE_REGULATORY"/>
    <property type="match status" value="1"/>
</dbReference>
<keyword evidence="11" id="KW-1185">Reference proteome</keyword>
<gene>
    <name evidence="10" type="ORF">WKW77_28255</name>
</gene>
<dbReference type="InterPro" id="IPR004358">
    <property type="entry name" value="Sig_transdc_His_kin-like_C"/>
</dbReference>
<keyword evidence="5 10" id="KW-0418">Kinase</keyword>
<evidence type="ECO:0000256" key="6">
    <source>
        <dbReference type="PROSITE-ProRule" id="PRU00169"/>
    </source>
</evidence>
<dbReference type="Pfam" id="PF00072">
    <property type="entry name" value="Response_reg"/>
    <property type="match status" value="1"/>
</dbReference>
<dbReference type="SUPFAM" id="SSF52172">
    <property type="entry name" value="CheY-like"/>
    <property type="match status" value="1"/>
</dbReference>
<dbReference type="Gene3D" id="3.30.565.10">
    <property type="entry name" value="Histidine kinase-like ATPase, C-terminal domain"/>
    <property type="match status" value="1"/>
</dbReference>
<evidence type="ECO:0000256" key="3">
    <source>
        <dbReference type="ARBA" id="ARBA00022553"/>
    </source>
</evidence>
<dbReference type="PANTHER" id="PTHR43047:SF9">
    <property type="entry name" value="HISTIDINE KINASE"/>
    <property type="match status" value="1"/>
</dbReference>
<keyword evidence="3 6" id="KW-0597">Phosphoprotein</keyword>
<evidence type="ECO:0000256" key="7">
    <source>
        <dbReference type="SAM" id="Phobius"/>
    </source>
</evidence>
<keyword evidence="7" id="KW-0812">Transmembrane</keyword>
<dbReference type="Gene3D" id="1.10.287.130">
    <property type="match status" value="1"/>
</dbReference>
<evidence type="ECO:0000256" key="2">
    <source>
        <dbReference type="ARBA" id="ARBA00012438"/>
    </source>
</evidence>
<dbReference type="CDD" id="cd00082">
    <property type="entry name" value="HisKA"/>
    <property type="match status" value="1"/>
</dbReference>
<dbReference type="RefSeq" id="WP_340360219.1">
    <property type="nucleotide sequence ID" value="NZ_JBBKZU010000016.1"/>
</dbReference>
<dbReference type="EMBL" id="JBBKZU010000016">
    <property type="protein sequence ID" value="MEJ8814998.1"/>
    <property type="molecule type" value="Genomic_DNA"/>
</dbReference>
<organism evidence="10 11">
    <name type="scientific">Variovorax ureilyticus</name>
    <dbReference type="NCBI Taxonomy" id="1836198"/>
    <lineage>
        <taxon>Bacteria</taxon>
        <taxon>Pseudomonadati</taxon>
        <taxon>Pseudomonadota</taxon>
        <taxon>Betaproteobacteria</taxon>
        <taxon>Burkholderiales</taxon>
        <taxon>Comamonadaceae</taxon>
        <taxon>Variovorax</taxon>
    </lineage>
</organism>
<dbReference type="SMART" id="SM00448">
    <property type="entry name" value="REC"/>
    <property type="match status" value="1"/>
</dbReference>
<comment type="caution">
    <text evidence="10">The sequence shown here is derived from an EMBL/GenBank/DDBJ whole genome shotgun (WGS) entry which is preliminary data.</text>
</comment>
<keyword evidence="7" id="KW-0472">Membrane</keyword>
<accession>A0ABU8VMW4</accession>
<feature type="modified residue" description="4-aspartylphosphate" evidence="6">
    <location>
        <position position="516"/>
    </location>
</feature>
<dbReference type="Pfam" id="PF02518">
    <property type="entry name" value="HATPase_c"/>
    <property type="match status" value="1"/>
</dbReference>
<feature type="transmembrane region" description="Helical" evidence="7">
    <location>
        <begin position="137"/>
        <end position="157"/>
    </location>
</feature>
<dbReference type="InterPro" id="IPR003594">
    <property type="entry name" value="HATPase_dom"/>
</dbReference>
<evidence type="ECO:0000256" key="4">
    <source>
        <dbReference type="ARBA" id="ARBA00022679"/>
    </source>
</evidence>
<dbReference type="InterPro" id="IPR011006">
    <property type="entry name" value="CheY-like_superfamily"/>
</dbReference>
<protein>
    <recommendedName>
        <fullName evidence="2">histidine kinase</fullName>
        <ecNumber evidence="2">2.7.13.3</ecNumber>
    </recommendedName>
</protein>
<evidence type="ECO:0000259" key="9">
    <source>
        <dbReference type="PROSITE" id="PS50110"/>
    </source>
</evidence>
<dbReference type="InterPro" id="IPR036097">
    <property type="entry name" value="HisK_dim/P_sf"/>
</dbReference>
<dbReference type="GO" id="GO:0004673">
    <property type="term" value="F:protein histidine kinase activity"/>
    <property type="evidence" value="ECO:0007669"/>
    <property type="project" value="UniProtKB-EC"/>
</dbReference>
<keyword evidence="7" id="KW-1133">Transmembrane helix</keyword>
<dbReference type="SMART" id="SM00388">
    <property type="entry name" value="HisKA"/>
    <property type="match status" value="1"/>
</dbReference>
<dbReference type="PANTHER" id="PTHR43047">
    <property type="entry name" value="TWO-COMPONENT HISTIDINE PROTEIN KINASE"/>
    <property type="match status" value="1"/>
</dbReference>
<dbReference type="Pfam" id="PF00512">
    <property type="entry name" value="HisKA"/>
    <property type="match status" value="1"/>
</dbReference>
<name>A0ABU8VMW4_9BURK</name>
<feature type="domain" description="Histidine kinase" evidence="8">
    <location>
        <begin position="233"/>
        <end position="446"/>
    </location>
</feature>
<keyword evidence="4 10" id="KW-0808">Transferase</keyword>
<dbReference type="PROSITE" id="PS50109">
    <property type="entry name" value="HIS_KIN"/>
    <property type="match status" value="1"/>
</dbReference>
<evidence type="ECO:0000313" key="11">
    <source>
        <dbReference type="Proteomes" id="UP001365846"/>
    </source>
</evidence>
<dbReference type="InterPro" id="IPR036890">
    <property type="entry name" value="HATPase_C_sf"/>
</dbReference>
<feature type="transmembrane region" description="Helical" evidence="7">
    <location>
        <begin position="163"/>
        <end position="180"/>
    </location>
</feature>
<dbReference type="Proteomes" id="UP001365846">
    <property type="component" value="Unassembled WGS sequence"/>
</dbReference>
<proteinExistence type="predicted"/>
<dbReference type="EC" id="2.7.13.3" evidence="2"/>
<dbReference type="Gene3D" id="3.40.50.2300">
    <property type="match status" value="1"/>
</dbReference>
<dbReference type="CDD" id="cd00156">
    <property type="entry name" value="REC"/>
    <property type="match status" value="1"/>
</dbReference>
<dbReference type="InterPro" id="IPR001789">
    <property type="entry name" value="Sig_transdc_resp-reg_receiver"/>
</dbReference>
<evidence type="ECO:0000256" key="1">
    <source>
        <dbReference type="ARBA" id="ARBA00000085"/>
    </source>
</evidence>
<feature type="transmembrane region" description="Helical" evidence="7">
    <location>
        <begin position="98"/>
        <end position="125"/>
    </location>
</feature>
<feature type="domain" description="Response regulatory" evidence="9">
    <location>
        <begin position="467"/>
        <end position="582"/>
    </location>
</feature>
<evidence type="ECO:0000256" key="5">
    <source>
        <dbReference type="ARBA" id="ARBA00022777"/>
    </source>
</evidence>
<reference evidence="10 11" key="1">
    <citation type="submission" date="2024-03" db="EMBL/GenBank/DDBJ databases">
        <title>Novel species of the genus Variovorax.</title>
        <authorList>
            <person name="Liu Q."/>
            <person name="Xin Y.-H."/>
        </authorList>
    </citation>
    <scope>NUCLEOTIDE SEQUENCE [LARGE SCALE GENOMIC DNA]</scope>
    <source>
        <strain evidence="10 11">KACC 18899</strain>
    </source>
</reference>
<evidence type="ECO:0000259" key="8">
    <source>
        <dbReference type="PROSITE" id="PS50109"/>
    </source>
</evidence>
<dbReference type="PRINTS" id="PR00344">
    <property type="entry name" value="BCTRLSENSOR"/>
</dbReference>
<dbReference type="InterPro" id="IPR003661">
    <property type="entry name" value="HisK_dim/P_dom"/>
</dbReference>
<evidence type="ECO:0000313" key="10">
    <source>
        <dbReference type="EMBL" id="MEJ8814998.1"/>
    </source>
</evidence>
<sequence length="605" mass="65003">MRNPLRLAEGRTLVEQLRLLLGNVGSSVVPTILVALLLVWVLSNESNATGLRVWAGMVILSKLWCAREARRMLAMEIPPDRARGLVWQQMSLNAVDGAIWGALGWAALGTTTMAGSVLVVAVLAGVAGSSMSSLAPVLPVFIVFGSTELAVLAAKLWTLDDPAYNALGVAGFLYVVTLLGQARNSAKAALAAIKLRFENVELIERLRVETGHAQAAHQQAEQANLAKSKFLAAASHDLRQPIHAQGLFLEVLARSKLTASQYDALANARATWQASAEMLDTLLDFSRIEAGVVEPQMQVFPLQPLLNKIENELAPQADAKGIVYRSRETHVAVRSDPALVALILRNLVSNAIRYTERGGVLVACRERGGRAVIEVWDTGIGIDASQHEDIFREFHQLGNAERDRRKGLGLGLAIAQGLARALGTTLVLASRPGRGSCFRLALPTAQMGVVSSGVEVIPGHSSVFDVRVLVIDDDDAIRAGMRQLLTAWGCECDVADSIEEALALARLRPPGLVISDYRLRELRTGAEAIAALRAEFGLQLPALLITGDTAPQRLREARASGVPLLHKPVSPNQLYHGLVCVLNDVELDSSFAMLEATPDAGLKRA</sequence>
<dbReference type="InterPro" id="IPR005467">
    <property type="entry name" value="His_kinase_dom"/>
</dbReference>
<dbReference type="SUPFAM" id="SSF47384">
    <property type="entry name" value="Homodimeric domain of signal transducing histidine kinase"/>
    <property type="match status" value="1"/>
</dbReference>
<dbReference type="SMART" id="SM00387">
    <property type="entry name" value="HATPase_c"/>
    <property type="match status" value="1"/>
</dbReference>